<feature type="transmembrane region" description="Helical" evidence="6">
    <location>
        <begin position="246"/>
        <end position="268"/>
    </location>
</feature>
<dbReference type="GO" id="GO:0016020">
    <property type="term" value="C:membrane"/>
    <property type="evidence" value="ECO:0007669"/>
    <property type="project" value="UniProtKB-SubCell"/>
</dbReference>
<proteinExistence type="inferred from homology"/>
<dbReference type="SUPFAM" id="SSF81321">
    <property type="entry name" value="Family A G protein-coupled receptor-like"/>
    <property type="match status" value="2"/>
</dbReference>
<evidence type="ECO:0000259" key="7">
    <source>
        <dbReference type="PROSITE" id="PS50262"/>
    </source>
</evidence>
<feature type="transmembrane region" description="Helical" evidence="6">
    <location>
        <begin position="54"/>
        <end position="76"/>
    </location>
</feature>
<dbReference type="AlphaFoldDB" id="G7YP40"/>
<gene>
    <name evidence="8" type="ORF">CLF_105091</name>
</gene>
<keyword evidence="2 5" id="KW-0812">Transmembrane</keyword>
<feature type="domain" description="G-protein coupled receptors family 1 profile" evidence="7">
    <location>
        <begin position="253"/>
        <end position="434"/>
    </location>
</feature>
<evidence type="ECO:0000313" key="8">
    <source>
        <dbReference type="EMBL" id="GAA54721.1"/>
    </source>
</evidence>
<keyword evidence="5" id="KW-0297">G-protein coupled receptor</keyword>
<dbReference type="PRINTS" id="PR00237">
    <property type="entry name" value="GPCRRHODOPSN"/>
</dbReference>
<protein>
    <submittedName>
        <fullName evidence="8">Amine GPCR</fullName>
    </submittedName>
</protein>
<feature type="transmembrane region" description="Helical" evidence="6">
    <location>
        <begin position="280"/>
        <end position="299"/>
    </location>
</feature>
<feature type="domain" description="G-protein coupled receptors family 1 profile" evidence="7">
    <location>
        <begin position="1"/>
        <end position="197"/>
    </location>
</feature>
<evidence type="ECO:0000256" key="1">
    <source>
        <dbReference type="ARBA" id="ARBA00004370"/>
    </source>
</evidence>
<dbReference type="PANTHER" id="PTHR45698">
    <property type="entry name" value="TRACE AMINE-ASSOCIATED RECEPTOR 19N-RELATED"/>
    <property type="match status" value="1"/>
</dbReference>
<evidence type="ECO:0000256" key="3">
    <source>
        <dbReference type="ARBA" id="ARBA00022989"/>
    </source>
</evidence>
<dbReference type="Pfam" id="PF00001">
    <property type="entry name" value="7tm_1"/>
    <property type="match status" value="2"/>
</dbReference>
<dbReference type="InterPro" id="IPR000276">
    <property type="entry name" value="GPCR_Rhodpsn"/>
</dbReference>
<dbReference type="PROSITE" id="PS50262">
    <property type="entry name" value="G_PROTEIN_RECEP_F1_2"/>
    <property type="match status" value="2"/>
</dbReference>
<feature type="transmembrane region" description="Helical" evidence="6">
    <location>
        <begin position="336"/>
        <end position="357"/>
    </location>
</feature>
<evidence type="ECO:0000256" key="2">
    <source>
        <dbReference type="ARBA" id="ARBA00022692"/>
    </source>
</evidence>
<dbReference type="PROSITE" id="PS00237">
    <property type="entry name" value="G_PROTEIN_RECEP_F1_1"/>
    <property type="match status" value="2"/>
</dbReference>
<dbReference type="Proteomes" id="UP000008909">
    <property type="component" value="Unassembled WGS sequence"/>
</dbReference>
<keyword evidence="9" id="KW-1185">Reference proteome</keyword>
<keyword evidence="3 6" id="KW-1133">Transmembrane helix</keyword>
<comment type="subcellular location">
    <subcellularLocation>
        <location evidence="1">Membrane</location>
    </subcellularLocation>
</comment>
<dbReference type="GO" id="GO:0004930">
    <property type="term" value="F:G protein-coupled receptor activity"/>
    <property type="evidence" value="ECO:0007669"/>
    <property type="project" value="UniProtKB-KW"/>
</dbReference>
<dbReference type="CDD" id="cd00637">
    <property type="entry name" value="7tm_classA_rhodopsin-like"/>
    <property type="match status" value="1"/>
</dbReference>
<comment type="similarity">
    <text evidence="5">Belongs to the G-protein coupled receptor 1 family.</text>
</comment>
<keyword evidence="5" id="KW-0807">Transducer</keyword>
<evidence type="ECO:0000256" key="6">
    <source>
        <dbReference type="SAM" id="Phobius"/>
    </source>
</evidence>
<reference key="2">
    <citation type="submission" date="2011-10" db="EMBL/GenBank/DDBJ databases">
        <title>The genome and transcriptome sequence of Clonorchis sinensis provide insights into the carcinogenic liver fluke.</title>
        <authorList>
            <person name="Wang X."/>
            <person name="Huang Y."/>
            <person name="Chen W."/>
            <person name="Liu H."/>
            <person name="Guo L."/>
            <person name="Chen Y."/>
            <person name="Luo F."/>
            <person name="Zhou W."/>
            <person name="Sun J."/>
            <person name="Mao Q."/>
            <person name="Liang P."/>
            <person name="Zhou C."/>
            <person name="Tian Y."/>
            <person name="Men J."/>
            <person name="Lv X."/>
            <person name="Huang L."/>
            <person name="Zhou J."/>
            <person name="Hu Y."/>
            <person name="Li R."/>
            <person name="Zhang F."/>
            <person name="Lei H."/>
            <person name="Li X."/>
            <person name="Hu X."/>
            <person name="Liang C."/>
            <person name="Xu J."/>
            <person name="Wu Z."/>
            <person name="Yu X."/>
        </authorList>
    </citation>
    <scope>NUCLEOTIDE SEQUENCE</scope>
    <source>
        <strain>Henan</strain>
    </source>
</reference>
<evidence type="ECO:0000256" key="5">
    <source>
        <dbReference type="RuleBase" id="RU000688"/>
    </source>
</evidence>
<accession>G7YP40</accession>
<evidence type="ECO:0000256" key="4">
    <source>
        <dbReference type="ARBA" id="ARBA00023136"/>
    </source>
</evidence>
<feature type="transmembrane region" description="Helical" evidence="6">
    <location>
        <begin position="377"/>
        <end position="394"/>
    </location>
</feature>
<feature type="transmembrane region" description="Helical" evidence="6">
    <location>
        <begin position="88"/>
        <end position="107"/>
    </location>
</feature>
<organism evidence="8 9">
    <name type="scientific">Clonorchis sinensis</name>
    <name type="common">Chinese liver fluke</name>
    <dbReference type="NCBI Taxonomy" id="79923"/>
    <lineage>
        <taxon>Eukaryota</taxon>
        <taxon>Metazoa</taxon>
        <taxon>Spiralia</taxon>
        <taxon>Lophotrochozoa</taxon>
        <taxon>Platyhelminthes</taxon>
        <taxon>Trematoda</taxon>
        <taxon>Digenea</taxon>
        <taxon>Opisthorchiida</taxon>
        <taxon>Opisthorchiata</taxon>
        <taxon>Opisthorchiidae</taxon>
        <taxon>Clonorchis</taxon>
    </lineage>
</organism>
<feature type="transmembrane region" description="Helical" evidence="6">
    <location>
        <begin position="144"/>
        <end position="165"/>
    </location>
</feature>
<dbReference type="EMBL" id="DF143916">
    <property type="protein sequence ID" value="GAA54721.1"/>
    <property type="molecule type" value="Genomic_DNA"/>
</dbReference>
<name>G7YP40_CLOSI</name>
<dbReference type="Gene3D" id="1.20.1070.10">
    <property type="entry name" value="Rhodopsin 7-helix transmembrane proteins"/>
    <property type="match status" value="2"/>
</dbReference>
<sequence length="626" mass="72140">MSSRITTLLLRTQSVIDAYTCLIIFSSKLAGLEIDTGLPILDEALCYLWYKDNLFWLGVVASVQNLTCISFDRFYAVCYPSQYKMRQLQLIIGCCCYEVGMTLFLFIPNFFLRRYEANQCRSQFALDGHTIEEFFEVQAYLWTLLNYMLPAFIMIGSHAYVIHVLRRPTTGQEGSQFVRSNVKRLILTTSMMAGFLLVLHLYEAVNVIDAYTCLIIFSSKLAGLEIDTGLPILDEALCYLWYKDNLFWLGVVASVQNLTCISFDRFYAVCYPSQYKMRQLQLIIGCYCYEVGMTLFLFIPNFFLRRYEANQCRSQFALDGHTIEEFFEVQAYLWTLLNYMLPAFIMIGSHAYVIHVLRRPTTGQEGSQFVRSNVKRLILTTSMMAGFLLVLHLYEAVKYILGNSGIVPYASGSVFQQVGVLLITLSAVLNPCVLVATSHRVRRQVSNVPLKPIYLDQSRVSIHYRCIITRYENTGDGCDCHDDNNDIDDKESIRRQSELWRQKICSVREIEEGLLSLVISRHHSVILRDNTFDVHVKDESHSNVLNSLLFKHEDAPILAITPVEIESFKKSVTFNHRDRTAVKRVGRLKKLRRDVKVLWISLNTKVYKDPVPTRINRGEQLHSMTQ</sequence>
<feature type="transmembrane region" description="Helical" evidence="6">
    <location>
        <begin position="185"/>
        <end position="202"/>
    </location>
</feature>
<keyword evidence="4 6" id="KW-0472">Membrane</keyword>
<dbReference type="InterPro" id="IPR017452">
    <property type="entry name" value="GPCR_Rhodpsn_7TM"/>
</dbReference>
<evidence type="ECO:0000313" key="9">
    <source>
        <dbReference type="Proteomes" id="UP000008909"/>
    </source>
</evidence>
<dbReference type="PANTHER" id="PTHR45698:SF1">
    <property type="entry name" value="TRACE AMINE-ASSOCIATED RECEPTOR 13C-LIKE"/>
    <property type="match status" value="1"/>
</dbReference>
<feature type="transmembrane region" description="Helical" evidence="6">
    <location>
        <begin position="414"/>
        <end position="436"/>
    </location>
</feature>
<reference evidence="8" key="1">
    <citation type="journal article" date="2011" name="Genome Biol.">
        <title>The draft genome of the carcinogenic human liver fluke Clonorchis sinensis.</title>
        <authorList>
            <person name="Wang X."/>
            <person name="Chen W."/>
            <person name="Huang Y."/>
            <person name="Sun J."/>
            <person name="Men J."/>
            <person name="Liu H."/>
            <person name="Luo F."/>
            <person name="Guo L."/>
            <person name="Lv X."/>
            <person name="Deng C."/>
            <person name="Zhou C."/>
            <person name="Fan Y."/>
            <person name="Li X."/>
            <person name="Huang L."/>
            <person name="Hu Y."/>
            <person name="Liang C."/>
            <person name="Hu X."/>
            <person name="Xu J."/>
            <person name="Yu X."/>
        </authorList>
    </citation>
    <scope>NUCLEOTIDE SEQUENCE [LARGE SCALE GENOMIC DNA]</scope>
    <source>
        <strain evidence="8">Henan</strain>
    </source>
</reference>
<keyword evidence="5" id="KW-0675">Receptor</keyword>